<comment type="caution">
    <text evidence="5">The sequence shown here is derived from an EMBL/GenBank/DDBJ whole genome shotgun (WGS) entry which is preliminary data.</text>
</comment>
<keyword evidence="2" id="KW-0472">Membrane</keyword>
<keyword evidence="2" id="KW-1133">Transmembrane helix</keyword>
<feature type="domain" description="CusB-like beta-barrel" evidence="4">
    <location>
        <begin position="292"/>
        <end position="362"/>
    </location>
</feature>
<dbReference type="EMBL" id="QXHD01000004">
    <property type="protein sequence ID" value="NEZ57550.1"/>
    <property type="molecule type" value="Genomic_DNA"/>
</dbReference>
<gene>
    <name evidence="5" type="ORF">DXZ20_18140</name>
</gene>
<dbReference type="Pfam" id="PF25954">
    <property type="entry name" value="Beta-barrel_RND_2"/>
    <property type="match status" value="1"/>
</dbReference>
<dbReference type="GO" id="GO:0015562">
    <property type="term" value="F:efflux transmembrane transporter activity"/>
    <property type="evidence" value="ECO:0007669"/>
    <property type="project" value="TreeGrafter"/>
</dbReference>
<reference evidence="5 6" key="1">
    <citation type="journal article" date="2020" name="Microb. Ecol.">
        <title>Ecogenomics of the Marine Benthic Filamentous Cyanobacterium Adonisia.</title>
        <authorList>
            <person name="Walter J.M."/>
            <person name="Coutinho F.H."/>
            <person name="Leomil L."/>
            <person name="Hargreaves P.I."/>
            <person name="Campeao M.E."/>
            <person name="Vieira V.V."/>
            <person name="Silva B.S."/>
            <person name="Fistarol G.O."/>
            <person name="Salomon P.S."/>
            <person name="Sawabe T."/>
            <person name="Mino S."/>
            <person name="Hosokawa M."/>
            <person name="Miyashita H."/>
            <person name="Maruyama F."/>
            <person name="van Verk M.C."/>
            <person name="Dutilh B.E."/>
            <person name="Thompson C.C."/>
            <person name="Thompson F.L."/>
        </authorList>
    </citation>
    <scope>NUCLEOTIDE SEQUENCE [LARGE SCALE GENOMIC DNA]</scope>
    <source>
        <strain evidence="5 6">CCMR0081</strain>
    </source>
</reference>
<accession>A0A6M0RNT6</accession>
<evidence type="ECO:0000256" key="2">
    <source>
        <dbReference type="SAM" id="Phobius"/>
    </source>
</evidence>
<protein>
    <submittedName>
        <fullName evidence="5">Efflux RND transporter periplasmic adaptor subunit</fullName>
    </submittedName>
</protein>
<evidence type="ECO:0000259" key="4">
    <source>
        <dbReference type="Pfam" id="PF25954"/>
    </source>
</evidence>
<evidence type="ECO:0000313" key="5">
    <source>
        <dbReference type="EMBL" id="NEZ57550.1"/>
    </source>
</evidence>
<dbReference type="InterPro" id="IPR006143">
    <property type="entry name" value="RND_pump_MFP"/>
</dbReference>
<comment type="similarity">
    <text evidence="1">Belongs to the membrane fusion protein (MFP) (TC 8.A.1) family.</text>
</comment>
<dbReference type="PANTHER" id="PTHR30469:SF15">
    <property type="entry name" value="HLYD FAMILY OF SECRETION PROTEINS"/>
    <property type="match status" value="1"/>
</dbReference>
<dbReference type="Gene3D" id="2.40.50.100">
    <property type="match status" value="2"/>
</dbReference>
<dbReference type="Proteomes" id="UP000481033">
    <property type="component" value="Unassembled WGS sequence"/>
</dbReference>
<dbReference type="Pfam" id="PF25881">
    <property type="entry name" value="HH_YBHG"/>
    <property type="match status" value="1"/>
</dbReference>
<dbReference type="GO" id="GO:1990281">
    <property type="term" value="C:efflux pump complex"/>
    <property type="evidence" value="ECO:0007669"/>
    <property type="project" value="TreeGrafter"/>
</dbReference>
<proteinExistence type="inferred from homology"/>
<name>A0A6M0RNT6_9CYAN</name>
<dbReference type="AlphaFoldDB" id="A0A6M0RNT6"/>
<keyword evidence="6" id="KW-1185">Reference proteome</keyword>
<dbReference type="RefSeq" id="WP_163699644.1">
    <property type="nucleotide sequence ID" value="NZ_QXHD01000004.1"/>
</dbReference>
<dbReference type="SUPFAM" id="SSF111369">
    <property type="entry name" value="HlyD-like secretion proteins"/>
    <property type="match status" value="2"/>
</dbReference>
<dbReference type="Gene3D" id="2.40.30.170">
    <property type="match status" value="1"/>
</dbReference>
<dbReference type="Gene3D" id="1.10.287.470">
    <property type="entry name" value="Helix hairpin bin"/>
    <property type="match status" value="1"/>
</dbReference>
<feature type="transmembrane region" description="Helical" evidence="2">
    <location>
        <begin position="26"/>
        <end position="44"/>
    </location>
</feature>
<keyword evidence="2" id="KW-0812">Transmembrane</keyword>
<evidence type="ECO:0000259" key="3">
    <source>
        <dbReference type="Pfam" id="PF25881"/>
    </source>
</evidence>
<organism evidence="5 6">
    <name type="scientific">Adonisia turfae CCMR0081</name>
    <dbReference type="NCBI Taxonomy" id="2292702"/>
    <lineage>
        <taxon>Bacteria</taxon>
        <taxon>Bacillati</taxon>
        <taxon>Cyanobacteriota</taxon>
        <taxon>Adonisia</taxon>
        <taxon>Adonisia turfae</taxon>
    </lineage>
</organism>
<evidence type="ECO:0000313" key="6">
    <source>
        <dbReference type="Proteomes" id="UP000481033"/>
    </source>
</evidence>
<evidence type="ECO:0000256" key="1">
    <source>
        <dbReference type="ARBA" id="ARBA00009477"/>
    </source>
</evidence>
<dbReference type="NCBIfam" id="TIGR01730">
    <property type="entry name" value="RND_mfp"/>
    <property type="match status" value="1"/>
</dbReference>
<dbReference type="InterPro" id="IPR058792">
    <property type="entry name" value="Beta-barrel_RND_2"/>
</dbReference>
<sequence length="449" mass="47856">MSSDFDLATLARPGKYEKEHNWRDHWLPWLLIGILAGGGLVWFINRDSSETVVPETVAQGPPPRPVEVTRLTTGEGIRSVELIGQVEARTSATVRSQTPGVVQQILVEPGDPINVGATIAVLDDSDQRLALSQAQATLASERSNLAELEVGTRPEIIEQRRALLQSAQAREAEALDNLQRTQELVTVGGLPQRSLIEARTAVADAQASRLEAAAVLAEATAGPTAEEIAAQRAIVTASQTAVDQTHLEVSRTQIQATTAGTVEERMANVGDYLEIGDPILSMVDRSDLDIFLEIPEDLAGQITPGLTVELTSRALPEWQGQGAIAGIIPTADEASRRQQVRLQLANPPTGLLPGMAIQGTLELASNTSGFILSRDALVQRAEEWIVFSVTDDQAQAIEVEIVADMGTSVAVTSDQLEEVQSIVVRGAEGLQDGATVNVTDDRSAGEEGG</sequence>
<dbReference type="Gene3D" id="2.40.420.20">
    <property type="match status" value="1"/>
</dbReference>
<feature type="domain" description="YbhG-like alpha-helical hairpin" evidence="3">
    <location>
        <begin position="122"/>
        <end position="249"/>
    </location>
</feature>
<dbReference type="InterPro" id="IPR059052">
    <property type="entry name" value="HH_YbhG-like"/>
</dbReference>
<dbReference type="PANTHER" id="PTHR30469">
    <property type="entry name" value="MULTIDRUG RESISTANCE PROTEIN MDTA"/>
    <property type="match status" value="1"/>
</dbReference>